<evidence type="ECO:0000313" key="3">
    <source>
        <dbReference type="Proteomes" id="UP000186406"/>
    </source>
</evidence>
<reference evidence="2 3" key="1">
    <citation type="submission" date="2016-12" db="EMBL/GenBank/DDBJ databases">
        <authorList>
            <person name="Song W.-J."/>
            <person name="Kurnit D.M."/>
        </authorList>
    </citation>
    <scope>NUCLEOTIDE SEQUENCE [LARGE SCALE GENOMIC DNA]</scope>
    <source>
        <strain evidence="2 3">DSM 19599</strain>
    </source>
</reference>
<evidence type="ECO:0000313" key="2">
    <source>
        <dbReference type="EMBL" id="SHO60211.1"/>
    </source>
</evidence>
<organism evidence="2 3">
    <name type="scientific">Pseudoxanthobacter soli DSM 19599</name>
    <dbReference type="NCBI Taxonomy" id="1123029"/>
    <lineage>
        <taxon>Bacteria</taxon>
        <taxon>Pseudomonadati</taxon>
        <taxon>Pseudomonadota</taxon>
        <taxon>Alphaproteobacteria</taxon>
        <taxon>Hyphomicrobiales</taxon>
        <taxon>Segnochrobactraceae</taxon>
        <taxon>Pseudoxanthobacter</taxon>
    </lineage>
</organism>
<name>A0A1M7Z5P7_9HYPH</name>
<keyword evidence="3" id="KW-1185">Reference proteome</keyword>
<dbReference type="EMBL" id="FRXO01000001">
    <property type="protein sequence ID" value="SHO60211.1"/>
    <property type="molecule type" value="Genomic_DNA"/>
</dbReference>
<keyword evidence="1" id="KW-1133">Transmembrane helix</keyword>
<accession>A0A1M7Z5P7</accession>
<dbReference type="Pfam" id="PF09489">
    <property type="entry name" value="CbtB"/>
    <property type="match status" value="1"/>
</dbReference>
<proteinExistence type="predicted"/>
<keyword evidence="1" id="KW-0472">Membrane</keyword>
<dbReference type="RefSeq" id="WP_073625358.1">
    <property type="nucleotide sequence ID" value="NZ_FRXO01000001.1"/>
</dbReference>
<dbReference type="STRING" id="1123029.SAMN02745172_00216"/>
<feature type="transmembrane region" description="Helical" evidence="1">
    <location>
        <begin position="20"/>
        <end position="40"/>
    </location>
</feature>
<dbReference type="InterPro" id="IPR012667">
    <property type="entry name" value="CbtB_put"/>
</dbReference>
<sequence>MAFHQTSSGAAAPATTSLSIAVQAGLAVLLGILILGTVGFSHVEAFHNAAHDTRHANAFPCH</sequence>
<keyword evidence="1" id="KW-0812">Transmembrane</keyword>
<evidence type="ECO:0000256" key="1">
    <source>
        <dbReference type="SAM" id="Phobius"/>
    </source>
</evidence>
<dbReference type="NCBIfam" id="TIGR02459">
    <property type="entry name" value="CbtB"/>
    <property type="match status" value="1"/>
</dbReference>
<dbReference type="Proteomes" id="UP000186406">
    <property type="component" value="Unassembled WGS sequence"/>
</dbReference>
<dbReference type="AlphaFoldDB" id="A0A1M7Z5P7"/>
<gene>
    <name evidence="2" type="ORF">SAMN02745172_00216</name>
</gene>
<protein>
    <submittedName>
        <fullName evidence="2">Cobalt transporter subunit CbtB</fullName>
    </submittedName>
</protein>